<sequence>MSAPEGRAGTRLRRAGAPLAGAAVLALLVACGAGGGSSSSGKGYPQPSPKGRVLGLSSAATIGAQGGTLVSPDGLLTVTVPAGAVASPVAFTVDEITNTAPGAIDPTKAYRLGPEGTIFSSPVQLTFVAGPAGTPLDGIAVAYQERQGFWLRYRDRDIARDLAAGTLTVASLHFSDWSLVGSSARDLDGTVTVDSTLSKTYTASGTLALNYAAEDGSGAYFLQWGTLALDTAAVTAPDVACTAADTAFELEATIAEVVASPAFRFGITARWPLSCSYAGGPSYDELLSLQFDTLGIYHPTCRRTLAAGSVISQDHLQGQYTLDCAAAGVVQLTWDLTTAAMRVPVAADDAVTVSEGSFVVVNVLANDTVADGVAGLAILAGPANGTAILNPDRTVTYTPSPGYFGADAFTYQVTDSDGQTGSATVSVAVTAVDSGSPVAVDDAVTTLEDTATTVNVLANDTVQDPPATVAIATAPGKGTATVNADGTITYTPSANAFGADVFSYQVSDYDGQVATATVSVTVTPVDDGPPTAAGEAVTLAEGGVVVIGVLANDTVVDGVSALEVIAGPTGGTAVVNADHTITYTPAPAFNGADAFTYQVTDGDGQTASATVNITVTAVDSGAPAAVADSASTPEGTAVVVPVLANDTVLDRPATVTVLAAPAHGSAVANADGTVTYTPAAGWNGTDAFTYQVADADGQIASATVNVTVTPVDSGTPAAVADAATTPEGSAIAVAVLANDTVQDPPATVTLLSAPAHGSAVANADGTVTYTPAAGWNGSDVFTYQVADLDGQTASATVSITVTAVDSGAPVAAADGATTAEGTAVVVAVLANDTVQDLPATVTVLSAPAHGTAVANADGTVTYTPPAGWNGADAFAYQVADLDGQTASATVNVTVTPVDSGAPVAVADSVTTGEGIATLVAVLANDTVLDPPATVTVLAPPAHGTAIVNADGTITYTPAAGWNGADAFTYQVADLDGQAATASVTVSVTPADSGAPVALADSASTAEGSPAIVPVLANDVVLDLPPTVTIAAAPAHGTAVANADGTVTYTPVAGWNGTDVFTYQVSDLDGQTALADVTVTVTPADSGAPVAAADAATTAEDTPVAVAVLANDSVADPPASVSLLAPPAHGAAAVQADGSVVYTPAANWFGEDAFTYQVADLDGQVASAAVSVTVSPVDDGPPVPVDDAATVPVDTPTIVAVLANDAVVDGVASVVIAGAPASGTAVANADGTITYTPGAGYAGPDAFTYQVTDTDGQSATGTVSITVTSP</sequence>
<dbReference type="RefSeq" id="WP_011422114.1">
    <property type="nucleotide sequence ID" value="NC_007760.1"/>
</dbReference>
<dbReference type="Proteomes" id="UP000001935">
    <property type="component" value="Chromosome"/>
</dbReference>
<organism evidence="1 2">
    <name type="scientific">Anaeromyxobacter dehalogenans (strain 2CP-C)</name>
    <dbReference type="NCBI Taxonomy" id="290397"/>
    <lineage>
        <taxon>Bacteria</taxon>
        <taxon>Pseudomonadati</taxon>
        <taxon>Myxococcota</taxon>
        <taxon>Myxococcia</taxon>
        <taxon>Myxococcales</taxon>
        <taxon>Cystobacterineae</taxon>
        <taxon>Anaeromyxobacteraceae</taxon>
        <taxon>Anaeromyxobacter</taxon>
    </lineage>
</organism>
<dbReference type="PROSITE" id="PS51257">
    <property type="entry name" value="PROKAR_LIPOPROTEIN"/>
    <property type="match status" value="1"/>
</dbReference>
<accession>Q2IE21</accession>
<protein>
    <submittedName>
        <fullName evidence="1">VCBS</fullName>
    </submittedName>
</protein>
<evidence type="ECO:0000313" key="2">
    <source>
        <dbReference type="Proteomes" id="UP000001935"/>
    </source>
</evidence>
<proteinExistence type="predicted"/>
<gene>
    <name evidence="1" type="ordered locus">Adeh_3063</name>
</gene>
<dbReference type="Gene3D" id="2.60.40.3440">
    <property type="match status" value="10"/>
</dbReference>
<dbReference type="STRING" id="290397.Adeh_3063"/>
<dbReference type="AlphaFoldDB" id="Q2IE21"/>
<dbReference type="Gene3D" id="2.60.220.30">
    <property type="match status" value="1"/>
</dbReference>
<name>Q2IE21_ANADE</name>
<dbReference type="eggNOG" id="COG5295">
    <property type="taxonomic scope" value="Bacteria"/>
</dbReference>
<evidence type="ECO:0000313" key="1">
    <source>
        <dbReference type="EMBL" id="ABC82832.1"/>
    </source>
</evidence>
<dbReference type="KEGG" id="ade:Adeh_3063"/>
<dbReference type="NCBIfam" id="NF012211">
    <property type="entry name" value="tand_rpt_95"/>
    <property type="match status" value="10"/>
</dbReference>
<dbReference type="PANTHER" id="PTHR34720">
    <property type="entry name" value="MICROCYSTIN DEPENDENT PROTEIN"/>
    <property type="match status" value="1"/>
</dbReference>
<dbReference type="PANTHER" id="PTHR34720:SF9">
    <property type="entry name" value="BLR4714 PROTEIN"/>
    <property type="match status" value="1"/>
</dbReference>
<dbReference type="EMBL" id="CP000251">
    <property type="protein sequence ID" value="ABC82832.1"/>
    <property type="molecule type" value="Genomic_DNA"/>
</dbReference>
<reference evidence="1 2" key="1">
    <citation type="submission" date="2006-01" db="EMBL/GenBank/DDBJ databases">
        <title>Complete sequence of Anaeromyxobacter dehalogenans 2CP-C.</title>
        <authorList>
            <consortium name="US DOE Joint Genome Institute"/>
            <person name="Copeland A."/>
            <person name="Lucas S."/>
            <person name="Lapidus A."/>
            <person name="Barry K."/>
            <person name="Detter J.C."/>
            <person name="Glavina T."/>
            <person name="Hammon N."/>
            <person name="Israni S."/>
            <person name="Pitluck S."/>
            <person name="Brettin T."/>
            <person name="Bruce D."/>
            <person name="Han C."/>
            <person name="Tapia R."/>
            <person name="Gilna P."/>
            <person name="Kiss H."/>
            <person name="Schmutz J."/>
            <person name="Larimer F."/>
            <person name="Land M."/>
            <person name="Kyrpides N."/>
            <person name="Anderson I."/>
            <person name="Sanford R.A."/>
            <person name="Ritalahti K.M."/>
            <person name="Thomas H.S."/>
            <person name="Kirby J.R."/>
            <person name="Zhulin I.B."/>
            <person name="Loeffler F.E."/>
            <person name="Richardson P."/>
        </authorList>
    </citation>
    <scope>NUCLEOTIDE SEQUENCE [LARGE SCALE GENOMIC DNA]</scope>
    <source>
        <strain evidence="1 2">2CP-C</strain>
    </source>
</reference>
<dbReference type="Pfam" id="PF17963">
    <property type="entry name" value="Big_9"/>
    <property type="match status" value="10"/>
</dbReference>
<dbReference type="OrthoDB" id="5454111at2"/>
<dbReference type="HOGENOM" id="CLU_264069_0_0_7"/>